<feature type="domain" description="HTH crp-type" evidence="4">
    <location>
        <begin position="145"/>
        <end position="211"/>
    </location>
</feature>
<sequence>MVSPDPFQNAFLKSLDPADFAAIRGHLKAVELREGASLIELGRTVVWAHLPLTAVVSLVVELEAGERIEVALVGPDSILGTFGVLGEPVALVHAVVLVPGAALLIEAARLRALAQQSAAFRDNLMRHSQALFVQAQQSVGCNASHTVEARLARWLLRVRDLSGRDRFKLTQELMAEMIGVRRNSVSFVAHALQQANIIRFSRGHIEIINVAELNRATCECYRAVKLQYKRLGLSTGEEPGA</sequence>
<dbReference type="InterPro" id="IPR014710">
    <property type="entry name" value="RmlC-like_jellyroll"/>
</dbReference>
<dbReference type="EMBL" id="LFJC01000003">
    <property type="protein sequence ID" value="PIT05783.1"/>
    <property type="molecule type" value="Genomic_DNA"/>
</dbReference>
<dbReference type="PANTHER" id="PTHR24567:SF74">
    <property type="entry name" value="HTH-TYPE TRANSCRIPTIONAL REGULATOR ARCR"/>
    <property type="match status" value="1"/>
</dbReference>
<dbReference type="FunFam" id="1.10.10.10:FF:000474">
    <property type="entry name" value="Putative transcriptional regulator, Crp/Fnr family"/>
    <property type="match status" value="1"/>
</dbReference>
<dbReference type="GO" id="GO:0003677">
    <property type="term" value="F:DNA binding"/>
    <property type="evidence" value="ECO:0007669"/>
    <property type="project" value="UniProtKB-KW"/>
</dbReference>
<dbReference type="Gene3D" id="2.60.120.10">
    <property type="entry name" value="Jelly Rolls"/>
    <property type="match status" value="1"/>
</dbReference>
<dbReference type="Proteomes" id="UP000228930">
    <property type="component" value="Unassembled WGS sequence"/>
</dbReference>
<proteinExistence type="predicted"/>
<dbReference type="InterPro" id="IPR012318">
    <property type="entry name" value="HTH_CRP"/>
</dbReference>
<keyword evidence="1" id="KW-0805">Transcription regulation</keyword>
<accession>A0A2M6UME4</accession>
<reference evidence="5 6" key="1">
    <citation type="submission" date="2015-06" db="EMBL/GenBank/DDBJ databases">
        <title>Comparative genome analysis of nirS-carrying Bradyrhizobium sp. strains.</title>
        <authorList>
            <person name="Ishii S."/>
            <person name="Jang J."/>
            <person name="Nishizawa T."/>
            <person name="Senoo K."/>
        </authorList>
    </citation>
    <scope>NUCLEOTIDE SEQUENCE [LARGE SCALE GENOMIC DNA]</scope>
    <source>
        <strain evidence="5 6">TSA1</strain>
    </source>
</reference>
<dbReference type="InterPro" id="IPR036388">
    <property type="entry name" value="WH-like_DNA-bd_sf"/>
</dbReference>
<dbReference type="GO" id="GO:0005829">
    <property type="term" value="C:cytosol"/>
    <property type="evidence" value="ECO:0007669"/>
    <property type="project" value="TreeGrafter"/>
</dbReference>
<dbReference type="Pfam" id="PF13545">
    <property type="entry name" value="HTH_Crp_2"/>
    <property type="match status" value="1"/>
</dbReference>
<dbReference type="AlphaFoldDB" id="A0A2M6UME4"/>
<comment type="caution">
    <text evidence="5">The sequence shown here is derived from an EMBL/GenBank/DDBJ whole genome shotgun (WGS) entry which is preliminary data.</text>
</comment>
<keyword evidence="3" id="KW-0804">Transcription</keyword>
<dbReference type="GO" id="GO:0003700">
    <property type="term" value="F:DNA-binding transcription factor activity"/>
    <property type="evidence" value="ECO:0007669"/>
    <property type="project" value="TreeGrafter"/>
</dbReference>
<dbReference type="SUPFAM" id="SSF51206">
    <property type="entry name" value="cAMP-binding domain-like"/>
    <property type="match status" value="1"/>
</dbReference>
<dbReference type="SUPFAM" id="SSF46785">
    <property type="entry name" value="Winged helix' DNA-binding domain"/>
    <property type="match status" value="1"/>
</dbReference>
<dbReference type="PROSITE" id="PS51063">
    <property type="entry name" value="HTH_CRP_2"/>
    <property type="match status" value="1"/>
</dbReference>
<dbReference type="SMART" id="SM00419">
    <property type="entry name" value="HTH_CRP"/>
    <property type="match status" value="1"/>
</dbReference>
<dbReference type="Gene3D" id="1.10.10.10">
    <property type="entry name" value="Winged helix-like DNA-binding domain superfamily/Winged helix DNA-binding domain"/>
    <property type="match status" value="1"/>
</dbReference>
<keyword evidence="2" id="KW-0238">DNA-binding</keyword>
<dbReference type="InterPro" id="IPR050397">
    <property type="entry name" value="Env_Response_Regulators"/>
</dbReference>
<evidence type="ECO:0000259" key="4">
    <source>
        <dbReference type="PROSITE" id="PS51063"/>
    </source>
</evidence>
<evidence type="ECO:0000256" key="2">
    <source>
        <dbReference type="ARBA" id="ARBA00023125"/>
    </source>
</evidence>
<name>A0A2M6UME4_9BRAD</name>
<evidence type="ECO:0000313" key="6">
    <source>
        <dbReference type="Proteomes" id="UP000228930"/>
    </source>
</evidence>
<evidence type="ECO:0000313" key="5">
    <source>
        <dbReference type="EMBL" id="PIT05783.1"/>
    </source>
</evidence>
<evidence type="ECO:0000256" key="1">
    <source>
        <dbReference type="ARBA" id="ARBA00023015"/>
    </source>
</evidence>
<keyword evidence="6" id="KW-1185">Reference proteome</keyword>
<dbReference type="InterPro" id="IPR036390">
    <property type="entry name" value="WH_DNA-bd_sf"/>
</dbReference>
<evidence type="ECO:0000256" key="3">
    <source>
        <dbReference type="ARBA" id="ARBA00023163"/>
    </source>
</evidence>
<dbReference type="PANTHER" id="PTHR24567">
    <property type="entry name" value="CRP FAMILY TRANSCRIPTIONAL REGULATORY PROTEIN"/>
    <property type="match status" value="1"/>
</dbReference>
<dbReference type="InterPro" id="IPR018490">
    <property type="entry name" value="cNMP-bd_dom_sf"/>
</dbReference>
<protein>
    <submittedName>
        <fullName evidence="5">Crp/Fnr family transcriptional regulator</fullName>
    </submittedName>
</protein>
<organism evidence="5 6">
    <name type="scientific">Bradyrhizobium nitroreducens</name>
    <dbReference type="NCBI Taxonomy" id="709803"/>
    <lineage>
        <taxon>Bacteria</taxon>
        <taxon>Pseudomonadati</taxon>
        <taxon>Pseudomonadota</taxon>
        <taxon>Alphaproteobacteria</taxon>
        <taxon>Hyphomicrobiales</taxon>
        <taxon>Nitrobacteraceae</taxon>
        <taxon>Bradyrhizobium</taxon>
    </lineage>
</organism>
<gene>
    <name evidence="5" type="ORF">TSA1_00105</name>
</gene>